<reference evidence="3" key="2">
    <citation type="submission" date="2023-05" db="EMBL/GenBank/DDBJ databases">
        <authorList>
            <person name="Fouks B."/>
        </authorList>
    </citation>
    <scope>NUCLEOTIDE SEQUENCE</scope>
    <source>
        <strain evidence="3">Stay&amp;Tobe</strain>
        <tissue evidence="3">Testes</tissue>
    </source>
</reference>
<accession>A0AAD7ZJ66</accession>
<evidence type="ECO:0000256" key="2">
    <source>
        <dbReference type="SAM" id="SignalP"/>
    </source>
</evidence>
<sequence length="129" mass="14358">MHVKLVGLLALLGPNLTQRLVLCWLACIVAIQPQVPRRPPPLHDISIDEDETEVDFREHDWRFIPEPTPELPEEGEGVEDDEGEQTVQRQTTQTRTVDGGKVTTTTTTTTTTKITKVSGDSSDAEKKPE</sequence>
<evidence type="ECO:0000313" key="3">
    <source>
        <dbReference type="EMBL" id="KAJ9581302.1"/>
    </source>
</evidence>
<keyword evidence="4" id="KW-1185">Reference proteome</keyword>
<feature type="signal peptide" evidence="2">
    <location>
        <begin position="1"/>
        <end position="17"/>
    </location>
</feature>
<comment type="caution">
    <text evidence="3">The sequence shown here is derived from an EMBL/GenBank/DDBJ whole genome shotgun (WGS) entry which is preliminary data.</text>
</comment>
<dbReference type="EMBL" id="JASPKZ010007957">
    <property type="protein sequence ID" value="KAJ9581302.1"/>
    <property type="molecule type" value="Genomic_DNA"/>
</dbReference>
<feature type="chain" id="PRO_5042040836" evidence="2">
    <location>
        <begin position="18"/>
        <end position="129"/>
    </location>
</feature>
<protein>
    <submittedName>
        <fullName evidence="3">Uncharacterized protein</fullName>
    </submittedName>
</protein>
<feature type="compositionally biased region" description="Low complexity" evidence="1">
    <location>
        <begin position="85"/>
        <end position="119"/>
    </location>
</feature>
<organism evidence="3 4">
    <name type="scientific">Diploptera punctata</name>
    <name type="common">Pacific beetle cockroach</name>
    <dbReference type="NCBI Taxonomy" id="6984"/>
    <lineage>
        <taxon>Eukaryota</taxon>
        <taxon>Metazoa</taxon>
        <taxon>Ecdysozoa</taxon>
        <taxon>Arthropoda</taxon>
        <taxon>Hexapoda</taxon>
        <taxon>Insecta</taxon>
        <taxon>Pterygota</taxon>
        <taxon>Neoptera</taxon>
        <taxon>Polyneoptera</taxon>
        <taxon>Dictyoptera</taxon>
        <taxon>Blattodea</taxon>
        <taxon>Blaberoidea</taxon>
        <taxon>Blaberidae</taxon>
        <taxon>Diplopterinae</taxon>
        <taxon>Diploptera</taxon>
    </lineage>
</organism>
<proteinExistence type="predicted"/>
<evidence type="ECO:0000313" key="4">
    <source>
        <dbReference type="Proteomes" id="UP001233999"/>
    </source>
</evidence>
<feature type="compositionally biased region" description="Acidic residues" evidence="1">
    <location>
        <begin position="71"/>
        <end position="84"/>
    </location>
</feature>
<feature type="region of interest" description="Disordered" evidence="1">
    <location>
        <begin position="64"/>
        <end position="129"/>
    </location>
</feature>
<keyword evidence="2" id="KW-0732">Signal</keyword>
<name>A0AAD7ZJ66_DIPPU</name>
<dbReference type="Proteomes" id="UP001233999">
    <property type="component" value="Unassembled WGS sequence"/>
</dbReference>
<dbReference type="AlphaFoldDB" id="A0AAD7ZJ66"/>
<evidence type="ECO:0000256" key="1">
    <source>
        <dbReference type="SAM" id="MobiDB-lite"/>
    </source>
</evidence>
<reference evidence="3" key="1">
    <citation type="journal article" date="2023" name="IScience">
        <title>Live-bearing cockroach genome reveals convergent evolutionary mechanisms linked to viviparity in insects and beyond.</title>
        <authorList>
            <person name="Fouks B."/>
            <person name="Harrison M.C."/>
            <person name="Mikhailova A.A."/>
            <person name="Marchal E."/>
            <person name="English S."/>
            <person name="Carruthers M."/>
            <person name="Jennings E.C."/>
            <person name="Chiamaka E.L."/>
            <person name="Frigard R.A."/>
            <person name="Pippel M."/>
            <person name="Attardo G.M."/>
            <person name="Benoit J.B."/>
            <person name="Bornberg-Bauer E."/>
            <person name="Tobe S.S."/>
        </authorList>
    </citation>
    <scope>NUCLEOTIDE SEQUENCE</scope>
    <source>
        <strain evidence="3">Stay&amp;Tobe</strain>
    </source>
</reference>
<gene>
    <name evidence="3" type="ORF">L9F63_023517</name>
</gene>